<dbReference type="EMBL" id="SAYJ01000018">
    <property type="protein sequence ID" value="TXJ55748.1"/>
    <property type="molecule type" value="Genomic_DNA"/>
</dbReference>
<dbReference type="RefSeq" id="WP_147529336.1">
    <property type="nucleotide sequence ID" value="NZ_SAYJ01000018.1"/>
</dbReference>
<comment type="caution">
    <text evidence="1">The sequence shown here is derived from an EMBL/GenBank/DDBJ whole genome shotgun (WGS) entry which is preliminary data.</text>
</comment>
<dbReference type="Proteomes" id="UP000325013">
    <property type="component" value="Unassembled WGS sequence"/>
</dbReference>
<evidence type="ECO:0000313" key="2">
    <source>
        <dbReference type="Proteomes" id="UP000325013"/>
    </source>
</evidence>
<evidence type="ECO:0000313" key="1">
    <source>
        <dbReference type="EMBL" id="TXJ55748.1"/>
    </source>
</evidence>
<gene>
    <name evidence="1" type="ORF">EPJ67_09270</name>
</gene>
<dbReference type="AlphaFoldDB" id="A0A5C8G2E1"/>
<protein>
    <submittedName>
        <fullName evidence="1">Uncharacterized protein</fullName>
    </submittedName>
</protein>
<accession>A0A5C8G2E1</accession>
<sequence>MESKRYNKYEALLKEYREKSLCLDDEQFKKEKLFTFVYNYYFSGIFARHMCDNLRQFCHSKFFCRRPFKLKDGYIVGSIFDHKRFCSIVKRIEQFINKYIDDDSNVEYQVIAKISKEEIEKVENKFKIIKLI</sequence>
<reference evidence="1 2" key="1">
    <citation type="journal article" date="1992" name="Lakartidningen">
        <title>[Penicillin V and not amoxicillin is the first choice preparation in acute otitis].</title>
        <authorList>
            <person name="Kamme C."/>
            <person name="Lundgren K."/>
            <person name="Prellner K."/>
        </authorList>
    </citation>
    <scope>NUCLEOTIDE SEQUENCE [LARGE SCALE GENOMIC DNA]</scope>
    <source>
        <strain evidence="1 2">PC2777IV</strain>
    </source>
</reference>
<name>A0A5C8G2E1_9SPIR</name>
<proteinExistence type="predicted"/>
<organism evidence="1 2">
    <name type="scientific">Brachyspira aalborgi</name>
    <dbReference type="NCBI Taxonomy" id="29522"/>
    <lineage>
        <taxon>Bacteria</taxon>
        <taxon>Pseudomonadati</taxon>
        <taxon>Spirochaetota</taxon>
        <taxon>Spirochaetia</taxon>
        <taxon>Brachyspirales</taxon>
        <taxon>Brachyspiraceae</taxon>
        <taxon>Brachyspira</taxon>
    </lineage>
</organism>